<dbReference type="InterPro" id="IPR013324">
    <property type="entry name" value="RNA_pol_sigma_r3/r4-like"/>
</dbReference>
<dbReference type="HOGENOM" id="CLU_101251_2_0_2"/>
<dbReference type="InterPro" id="IPR007050">
    <property type="entry name" value="HTH_bacterioopsin"/>
</dbReference>
<evidence type="ECO:0000313" key="2">
    <source>
        <dbReference type="EMBL" id="AEA46669.1"/>
    </source>
</evidence>
<name>F2KR32_ARCVS</name>
<dbReference type="SUPFAM" id="SSF88659">
    <property type="entry name" value="Sigma3 and sigma4 domains of RNA polymerase sigma factors"/>
    <property type="match status" value="1"/>
</dbReference>
<dbReference type="PANTHER" id="PTHR34236:SF1">
    <property type="entry name" value="DIMETHYL SULFOXIDE REDUCTASE TRANSCRIPTIONAL ACTIVATOR"/>
    <property type="match status" value="1"/>
</dbReference>
<evidence type="ECO:0000259" key="1">
    <source>
        <dbReference type="Pfam" id="PF04967"/>
    </source>
</evidence>
<dbReference type="AlphaFoldDB" id="F2KR32"/>
<gene>
    <name evidence="2" type="ordered locus">Arcve_0649</name>
</gene>
<keyword evidence="3" id="KW-1185">Reference proteome</keyword>
<dbReference type="eggNOG" id="arCOG02271">
    <property type="taxonomic scope" value="Archaea"/>
</dbReference>
<protein>
    <submittedName>
        <fullName evidence="2">Bacterio-opsin activator HTH domain protein</fullName>
    </submittedName>
</protein>
<dbReference type="KEGG" id="ave:Arcve_0649"/>
<sequence>MGSSVLLHVIRAKIRTSTPECCIIRKHGGSLRFKHIWMGNEGIKGIIDVRSPDESRTVVVENHECSLAVEILDSGVMVISAEVERDSVVWVLICSGDAFRELITKLEELNVDYEIIYKIKFSEDEDVSYKEYEILKLAFEMGFFENPRRVKLEDIAKRLGISKSTASDLIRRALKKVVRMYLESV</sequence>
<organism evidence="2 3">
    <name type="scientific">Archaeoglobus veneficus (strain DSM 11195 / SNP6)</name>
    <dbReference type="NCBI Taxonomy" id="693661"/>
    <lineage>
        <taxon>Archaea</taxon>
        <taxon>Methanobacteriati</taxon>
        <taxon>Methanobacteriota</taxon>
        <taxon>Archaeoglobi</taxon>
        <taxon>Archaeoglobales</taxon>
        <taxon>Archaeoglobaceae</taxon>
        <taxon>Archaeoglobus</taxon>
    </lineage>
</organism>
<dbReference type="PANTHER" id="PTHR34236">
    <property type="entry name" value="DIMETHYL SULFOXIDE REDUCTASE TRANSCRIPTIONAL ACTIVATOR"/>
    <property type="match status" value="1"/>
</dbReference>
<dbReference type="Pfam" id="PF04967">
    <property type="entry name" value="HTH_10"/>
    <property type="match status" value="1"/>
</dbReference>
<dbReference type="EMBL" id="CP002588">
    <property type="protein sequence ID" value="AEA46669.1"/>
    <property type="molecule type" value="Genomic_DNA"/>
</dbReference>
<evidence type="ECO:0000313" key="3">
    <source>
        <dbReference type="Proteomes" id="UP000008136"/>
    </source>
</evidence>
<accession>F2KR32</accession>
<feature type="domain" description="HTH bat-type" evidence="1">
    <location>
        <begin position="130"/>
        <end position="178"/>
    </location>
</feature>
<proteinExistence type="predicted"/>
<dbReference type="STRING" id="693661.Arcve_0649"/>
<reference evidence="2 3" key="1">
    <citation type="submission" date="2011-03" db="EMBL/GenBank/DDBJ databases">
        <title>The complete genome of Archaeoglobus veneficus SNP6.</title>
        <authorList>
            <consortium name="US DOE Joint Genome Institute (JGI-PGF)"/>
            <person name="Lucas S."/>
            <person name="Copeland A."/>
            <person name="Lapidus A."/>
            <person name="Bruce D."/>
            <person name="Goodwin L."/>
            <person name="Pitluck S."/>
            <person name="Kyrpides N."/>
            <person name="Mavromatis K."/>
            <person name="Pagani I."/>
            <person name="Ivanova N."/>
            <person name="Mikhailova N."/>
            <person name="Lu M."/>
            <person name="Detter J.C."/>
            <person name="Tapia R."/>
            <person name="Han C."/>
            <person name="Land M."/>
            <person name="Hauser L."/>
            <person name="Markowitz V."/>
            <person name="Cheng J.-F."/>
            <person name="Hugenholtz P."/>
            <person name="Woyke T."/>
            <person name="Wu D."/>
            <person name="Spring S."/>
            <person name="Brambilla E."/>
            <person name="Klenk H.-P."/>
            <person name="Eisen J.A."/>
        </authorList>
    </citation>
    <scope>NUCLEOTIDE SEQUENCE [LARGE SCALE GENOMIC DNA]</scope>
    <source>
        <strain evidence="3">SNP6</strain>
    </source>
</reference>
<dbReference type="Proteomes" id="UP000008136">
    <property type="component" value="Chromosome"/>
</dbReference>